<feature type="domain" description="Pesticidal crystal protein Cry1Aa" evidence="5">
    <location>
        <begin position="694"/>
        <end position="752"/>
    </location>
</feature>
<keyword evidence="4" id="KW-1133">Transmembrane helix</keyword>
<feature type="region of interest" description="Disordered" evidence="3">
    <location>
        <begin position="959"/>
        <end position="983"/>
    </location>
</feature>
<accession>A0ABU0E0X7</accession>
<feature type="compositionally biased region" description="Polar residues" evidence="3">
    <location>
        <begin position="969"/>
        <end position="983"/>
    </location>
</feature>
<keyword evidence="1" id="KW-0433">Leucine-rich repeat</keyword>
<keyword evidence="7" id="KW-1185">Reference proteome</keyword>
<dbReference type="InterPro" id="IPR054544">
    <property type="entry name" value="Pest_crys_Cry1Aa_dom-IV"/>
</dbReference>
<evidence type="ECO:0000313" key="6">
    <source>
        <dbReference type="EMBL" id="MDQ0360465.1"/>
    </source>
</evidence>
<name>A0ABU0E0X7_9FIRM</name>
<sequence>MKNNKLKKLLSSLAIFALIIGLVGTTVVSGNEIEETLVDEADTDDINKQEEKISEEAIKEDDEVQDKAENSVEDITSQEMKFDTNVIDISNDVTTLSGSTLIADTTSLAEAFPDEGFRAYVAEKVLGLSAGSYDGDTKLTTANITKISTFKTMSISADYRVESLSGIKYFSGLMVLVASNNTLKGDLDLTLLGSLSSVNVNGNNLSNLNVSNLSNLVSLQCMNNGLDTLNISGTQLTNLLYAGGNNLTTIDESALGSIKTLHLHNNKLTSFDASYLTSTTTAVRIDGNQITGDLDFTNAVNLSSLYANSNQITGLDLSNSANLSILHVSMNKNLKANTLLINDIAKTKITRFQYYYTGIESLDLNDYTSLSSLLMITKATNAKLDNINGIYISGSKLYGDAIIRITGTAGFISWDKTSKYYELYADGSPKYAVVLPFIEENGDLTMIVSSYFDLVEDSLADNEGNLIVGATLDNVNDDGSITLDSGTILTGDGVYEFTGEFTIKDGEITTGDNYSYSKNIVDEEGNVVIGGETTTITVPEGSEINININDSAKAVTYPAGSTVTNKDGNTIYVIDDIKMDSDGTISSGSYITVPNGTAVVDNGNGTVTIPKDMVVTIDGENTVYPGEIIFDTSTGKTEYLPISGLITEDETNGTNLGDGVDEESLSKAEEMLDLITDGKLKDQLEEIVNTVKDMLGASKEVNNMYDADGNLKETVTEERIKEIEDIVNALPEGTFKDNLKDKVEEAQTILDQRKEDAQNKVDNLFNKDKTDLGDGVGQIEIDEAQKAVDKLPNGNKKDELQKEINKAQDMLDAKDAVKDLFNPDGSIKDDVTQKDIDNAQKEIDKLLDGNLKEQLQKQINDAQKQNDEKTFVVISGFETFTGKGSVSAKIDAPVEKFSKVYVNGVVLDTSKYEVTRGSTVVTLKENYLLTLANGTYDIEVEFNSGAKINIPLKVNITSNPSVVPPHKTPSGNQTSTENTKSVNTGDATDLNGLYVMLTISLLGLVVIIKRRKQTY</sequence>
<dbReference type="InterPro" id="IPR032675">
    <property type="entry name" value="LRR_dom_sf"/>
</dbReference>
<organism evidence="6 7">
    <name type="scientific">Breznakia pachnodae</name>
    <dbReference type="NCBI Taxonomy" id="265178"/>
    <lineage>
        <taxon>Bacteria</taxon>
        <taxon>Bacillati</taxon>
        <taxon>Bacillota</taxon>
        <taxon>Erysipelotrichia</taxon>
        <taxon>Erysipelotrichales</taxon>
        <taxon>Erysipelotrichaceae</taxon>
        <taxon>Breznakia</taxon>
    </lineage>
</organism>
<evidence type="ECO:0000256" key="2">
    <source>
        <dbReference type="ARBA" id="ARBA00022737"/>
    </source>
</evidence>
<protein>
    <recommendedName>
        <fullName evidence="5">Pesticidal crystal protein Cry1Aa domain-containing protein</fullName>
    </recommendedName>
</protein>
<proteinExistence type="predicted"/>
<evidence type="ECO:0000256" key="3">
    <source>
        <dbReference type="SAM" id="MobiDB-lite"/>
    </source>
</evidence>
<dbReference type="EMBL" id="JAUSUR010000001">
    <property type="protein sequence ID" value="MDQ0360465.1"/>
    <property type="molecule type" value="Genomic_DNA"/>
</dbReference>
<dbReference type="SUPFAM" id="SSF52058">
    <property type="entry name" value="L domain-like"/>
    <property type="match status" value="1"/>
</dbReference>
<evidence type="ECO:0000256" key="1">
    <source>
        <dbReference type="ARBA" id="ARBA00022614"/>
    </source>
</evidence>
<dbReference type="Pfam" id="PF18449">
    <property type="entry name" value="Endotoxin_C2"/>
    <property type="match status" value="2"/>
</dbReference>
<comment type="caution">
    <text evidence="6">The sequence shown here is derived from an EMBL/GenBank/DDBJ whole genome shotgun (WGS) entry which is preliminary data.</text>
</comment>
<evidence type="ECO:0000313" key="7">
    <source>
        <dbReference type="Proteomes" id="UP001230220"/>
    </source>
</evidence>
<evidence type="ECO:0000256" key="4">
    <source>
        <dbReference type="SAM" id="Phobius"/>
    </source>
</evidence>
<dbReference type="Proteomes" id="UP001230220">
    <property type="component" value="Unassembled WGS sequence"/>
</dbReference>
<gene>
    <name evidence="6" type="ORF">J2S15_001196</name>
</gene>
<keyword evidence="2" id="KW-0677">Repeat</keyword>
<keyword evidence="4" id="KW-0812">Transmembrane</keyword>
<dbReference type="InterPro" id="IPR050836">
    <property type="entry name" value="SDS22/Internalin_LRR"/>
</dbReference>
<dbReference type="RefSeq" id="WP_307406374.1">
    <property type="nucleotide sequence ID" value="NZ_JAUSUR010000001.1"/>
</dbReference>
<dbReference type="PANTHER" id="PTHR46652">
    <property type="entry name" value="LEUCINE-RICH REPEAT AND IQ DOMAIN-CONTAINING PROTEIN 1-RELATED"/>
    <property type="match status" value="1"/>
</dbReference>
<feature type="transmembrane region" description="Helical" evidence="4">
    <location>
        <begin position="990"/>
        <end position="1008"/>
    </location>
</feature>
<dbReference type="Gene3D" id="3.80.10.10">
    <property type="entry name" value="Ribonuclease Inhibitor"/>
    <property type="match status" value="1"/>
</dbReference>
<keyword evidence="4" id="KW-0472">Membrane</keyword>
<reference evidence="6 7" key="1">
    <citation type="submission" date="2023-07" db="EMBL/GenBank/DDBJ databases">
        <title>Genomic Encyclopedia of Type Strains, Phase IV (KMG-IV): sequencing the most valuable type-strain genomes for metagenomic binning, comparative biology and taxonomic classification.</title>
        <authorList>
            <person name="Goeker M."/>
        </authorList>
    </citation>
    <scope>NUCLEOTIDE SEQUENCE [LARGE SCALE GENOMIC DNA]</scope>
    <source>
        <strain evidence="6 7">DSM 16784</strain>
    </source>
</reference>
<feature type="domain" description="Pesticidal crystal protein Cry1Aa" evidence="5">
    <location>
        <begin position="756"/>
        <end position="813"/>
    </location>
</feature>
<evidence type="ECO:0000259" key="5">
    <source>
        <dbReference type="Pfam" id="PF18449"/>
    </source>
</evidence>
<dbReference type="PANTHER" id="PTHR46652:SF3">
    <property type="entry name" value="LEUCINE-RICH REPEAT-CONTAINING PROTEIN 9"/>
    <property type="match status" value="1"/>
</dbReference>